<organism evidence="1 2">
    <name type="scientific">Sclerotinia nivalis</name>
    <dbReference type="NCBI Taxonomy" id="352851"/>
    <lineage>
        <taxon>Eukaryota</taxon>
        <taxon>Fungi</taxon>
        <taxon>Dikarya</taxon>
        <taxon>Ascomycota</taxon>
        <taxon>Pezizomycotina</taxon>
        <taxon>Leotiomycetes</taxon>
        <taxon>Helotiales</taxon>
        <taxon>Sclerotiniaceae</taxon>
        <taxon>Sclerotinia</taxon>
    </lineage>
</organism>
<comment type="caution">
    <text evidence="1">The sequence shown here is derived from an EMBL/GenBank/DDBJ whole genome shotgun (WGS) entry which is preliminary data.</text>
</comment>
<accession>A0A9X0A8I0</accession>
<name>A0A9X0A8I0_9HELO</name>
<gene>
    <name evidence="1" type="ORF">OCU04_012979</name>
</gene>
<dbReference type="EMBL" id="JAPEIS010000017">
    <property type="protein sequence ID" value="KAJ8058121.1"/>
    <property type="molecule type" value="Genomic_DNA"/>
</dbReference>
<dbReference type="OrthoDB" id="37659at2759"/>
<sequence length="65" mass="7188">MQGGAEKAFKPMPLDEYMEKVFESLNEVDEEGKLKKEIGVAFGQMGIDTWRGSFGQALEGMGLKC</sequence>
<dbReference type="AlphaFoldDB" id="A0A9X0A8I0"/>
<reference evidence="1" key="1">
    <citation type="submission" date="2022-11" db="EMBL/GenBank/DDBJ databases">
        <title>Genome Resource of Sclerotinia nivalis Strain SnTB1, a Plant Pathogen Isolated from American Ginseng.</title>
        <authorList>
            <person name="Fan S."/>
        </authorList>
    </citation>
    <scope>NUCLEOTIDE SEQUENCE</scope>
    <source>
        <strain evidence="1">SnTB1</strain>
    </source>
</reference>
<dbReference type="Proteomes" id="UP001152300">
    <property type="component" value="Unassembled WGS sequence"/>
</dbReference>
<protein>
    <submittedName>
        <fullName evidence="1">Uncharacterized protein</fullName>
    </submittedName>
</protein>
<keyword evidence="2" id="KW-1185">Reference proteome</keyword>
<evidence type="ECO:0000313" key="1">
    <source>
        <dbReference type="EMBL" id="KAJ8058121.1"/>
    </source>
</evidence>
<proteinExistence type="predicted"/>
<evidence type="ECO:0000313" key="2">
    <source>
        <dbReference type="Proteomes" id="UP001152300"/>
    </source>
</evidence>